<feature type="region of interest" description="Disordered" evidence="1">
    <location>
        <begin position="86"/>
        <end position="192"/>
    </location>
</feature>
<feature type="compositionally biased region" description="Basic residues" evidence="1">
    <location>
        <begin position="92"/>
        <end position="104"/>
    </location>
</feature>
<evidence type="ECO:0000313" key="2">
    <source>
        <dbReference type="EMBL" id="WAL61425.1"/>
    </source>
</evidence>
<protein>
    <recommendedName>
        <fullName evidence="4">Mobilization protein MobC</fullName>
    </recommendedName>
</protein>
<evidence type="ECO:0000313" key="3">
    <source>
        <dbReference type="Proteomes" id="UP001163152"/>
    </source>
</evidence>
<organism evidence="2 3">
    <name type="scientific">Thermocoleostomius sinensis A174</name>
    <dbReference type="NCBI Taxonomy" id="2016057"/>
    <lineage>
        <taxon>Bacteria</taxon>
        <taxon>Bacillati</taxon>
        <taxon>Cyanobacteriota</taxon>
        <taxon>Cyanophyceae</taxon>
        <taxon>Oculatellales</taxon>
        <taxon>Oculatellaceae</taxon>
        <taxon>Thermocoleostomius</taxon>
    </lineage>
</organism>
<reference evidence="2" key="1">
    <citation type="submission" date="2022-12" db="EMBL/GenBank/DDBJ databases">
        <title>Polyphasic identification of a Novel Hot-Spring Cyanobacterium Ocullathermofonsia sinensis gen nov. sp. nov. and Genomic Insights on its Adaptations to the Thermal Habitat.</title>
        <authorList>
            <person name="Daroch M."/>
            <person name="Tang J."/>
            <person name="Jiang Y."/>
        </authorList>
    </citation>
    <scope>NUCLEOTIDE SEQUENCE</scope>
    <source>
        <strain evidence="2">PKUAC-SCTA174</strain>
    </source>
</reference>
<dbReference type="RefSeq" id="WP_268611379.1">
    <property type="nucleotide sequence ID" value="NZ_CP113797.1"/>
</dbReference>
<dbReference type="AlphaFoldDB" id="A0A9E8ZHQ6"/>
<name>A0A9E8ZHQ6_9CYAN</name>
<feature type="compositionally biased region" description="Acidic residues" evidence="1">
    <location>
        <begin position="127"/>
        <end position="137"/>
    </location>
</feature>
<evidence type="ECO:0008006" key="4">
    <source>
        <dbReference type="Google" id="ProtNLM"/>
    </source>
</evidence>
<sequence length="192" mass="21351">MATQVLKRSRAKFVSKQTVEQVGIFLQELPEKTPDTLSLRQTIERLRESIEAALAKGYSYEELVPMLAQQGIDIQPSTLKRYVLTRSDRTGKRAGKTTRGRRRKAVSDEVDDTDAVSKLTATSGAAVDDEDDTDDISDAPARKRGRADKETASEPLPIEEAEPVRSTRTRRRSTASSAKSSPRSTSSRRRRS</sequence>
<dbReference type="KEGG" id="tsin:OXH18_05390"/>
<evidence type="ECO:0000256" key="1">
    <source>
        <dbReference type="SAM" id="MobiDB-lite"/>
    </source>
</evidence>
<keyword evidence="3" id="KW-1185">Reference proteome</keyword>
<accession>A0A9E8ZHQ6</accession>
<proteinExistence type="predicted"/>
<gene>
    <name evidence="2" type="ORF">OXH18_05390</name>
</gene>
<dbReference type="Proteomes" id="UP001163152">
    <property type="component" value="Chromosome"/>
</dbReference>
<feature type="compositionally biased region" description="Low complexity" evidence="1">
    <location>
        <begin position="174"/>
        <end position="185"/>
    </location>
</feature>
<dbReference type="EMBL" id="CP113797">
    <property type="protein sequence ID" value="WAL61425.1"/>
    <property type="molecule type" value="Genomic_DNA"/>
</dbReference>